<organism evidence="1">
    <name type="scientific">Arundo donax</name>
    <name type="common">Giant reed</name>
    <name type="synonym">Donax arundinaceus</name>
    <dbReference type="NCBI Taxonomy" id="35708"/>
    <lineage>
        <taxon>Eukaryota</taxon>
        <taxon>Viridiplantae</taxon>
        <taxon>Streptophyta</taxon>
        <taxon>Embryophyta</taxon>
        <taxon>Tracheophyta</taxon>
        <taxon>Spermatophyta</taxon>
        <taxon>Magnoliopsida</taxon>
        <taxon>Liliopsida</taxon>
        <taxon>Poales</taxon>
        <taxon>Poaceae</taxon>
        <taxon>PACMAD clade</taxon>
        <taxon>Arundinoideae</taxon>
        <taxon>Arundineae</taxon>
        <taxon>Arundo</taxon>
    </lineage>
</organism>
<name>A0A0A9BPZ9_ARUDO</name>
<reference evidence="1" key="1">
    <citation type="submission" date="2014-09" db="EMBL/GenBank/DDBJ databases">
        <authorList>
            <person name="Magalhaes I.L.F."/>
            <person name="Oliveira U."/>
            <person name="Santos F.R."/>
            <person name="Vidigal T.H.D.A."/>
            <person name="Brescovit A.D."/>
            <person name="Santos A.J."/>
        </authorList>
    </citation>
    <scope>NUCLEOTIDE SEQUENCE</scope>
    <source>
        <tissue evidence="1">Shoot tissue taken approximately 20 cm above the soil surface</tissue>
    </source>
</reference>
<proteinExistence type="predicted"/>
<accession>A0A0A9BPZ9</accession>
<evidence type="ECO:0000313" key="1">
    <source>
        <dbReference type="EMBL" id="JAD63280.1"/>
    </source>
</evidence>
<dbReference type="AlphaFoldDB" id="A0A0A9BPZ9"/>
<dbReference type="EMBL" id="GBRH01234615">
    <property type="protein sequence ID" value="JAD63280.1"/>
    <property type="molecule type" value="Transcribed_RNA"/>
</dbReference>
<protein>
    <submittedName>
        <fullName evidence="1">Uncharacterized protein</fullName>
    </submittedName>
</protein>
<reference evidence="1" key="2">
    <citation type="journal article" date="2015" name="Data Brief">
        <title>Shoot transcriptome of the giant reed, Arundo donax.</title>
        <authorList>
            <person name="Barrero R.A."/>
            <person name="Guerrero F.D."/>
            <person name="Moolhuijzen P."/>
            <person name="Goolsby J.A."/>
            <person name="Tidwell J."/>
            <person name="Bellgard S.E."/>
            <person name="Bellgard M.I."/>
        </authorList>
    </citation>
    <scope>NUCLEOTIDE SEQUENCE</scope>
    <source>
        <tissue evidence="1">Shoot tissue taken approximately 20 cm above the soil surface</tissue>
    </source>
</reference>
<sequence length="30" mass="3413">MMIILTCLKKKMTSTSYLLGEGTMKAMMTR</sequence>